<name>B7KLU2_GLOC7</name>
<gene>
    <name evidence="1" type="ordered locus">PCC7424_5697</name>
</gene>
<reference evidence="2" key="1">
    <citation type="journal article" date="2011" name="MBio">
        <title>Novel metabolic attributes of the genus Cyanothece, comprising a group of unicellular nitrogen-fixing Cyanobacteria.</title>
        <authorList>
            <person name="Bandyopadhyay A."/>
            <person name="Elvitigala T."/>
            <person name="Welsh E."/>
            <person name="Stockel J."/>
            <person name="Liberton M."/>
            <person name="Min H."/>
            <person name="Sherman L.A."/>
            <person name="Pakrasi H.B."/>
        </authorList>
    </citation>
    <scope>NUCLEOTIDE SEQUENCE [LARGE SCALE GENOMIC DNA]</scope>
    <source>
        <strain evidence="2">PCC 7424</strain>
        <plasmid evidence="2">pP742401</plasmid>
    </source>
</reference>
<dbReference type="Proteomes" id="UP000002384">
    <property type="component" value="Plasmid pP742401"/>
</dbReference>
<keyword evidence="2" id="KW-1185">Reference proteome</keyword>
<evidence type="ECO:0000313" key="1">
    <source>
        <dbReference type="EMBL" id="ACK73764.1"/>
    </source>
</evidence>
<evidence type="ECO:0000313" key="2">
    <source>
        <dbReference type="Proteomes" id="UP000002384"/>
    </source>
</evidence>
<dbReference type="AlphaFoldDB" id="B7KLU2"/>
<dbReference type="EMBL" id="CP001292">
    <property type="protein sequence ID" value="ACK73764.1"/>
    <property type="molecule type" value="Genomic_DNA"/>
</dbReference>
<organism evidence="1 2">
    <name type="scientific">Gloeothece citriformis (strain PCC 7424)</name>
    <name type="common">Cyanothece sp. (strain PCC 7424)</name>
    <dbReference type="NCBI Taxonomy" id="65393"/>
    <lineage>
        <taxon>Bacteria</taxon>
        <taxon>Bacillati</taxon>
        <taxon>Cyanobacteriota</taxon>
        <taxon>Cyanophyceae</taxon>
        <taxon>Oscillatoriophycideae</taxon>
        <taxon>Chroococcales</taxon>
        <taxon>Aphanothecaceae</taxon>
        <taxon>Gloeothece</taxon>
        <taxon>Gloeothece citriformis</taxon>
    </lineage>
</organism>
<protein>
    <submittedName>
        <fullName evidence="1">Uncharacterized protein</fullName>
    </submittedName>
</protein>
<dbReference type="eggNOG" id="ENOG5032XQF">
    <property type="taxonomic scope" value="Bacteria"/>
</dbReference>
<proteinExistence type="predicted"/>
<geneLocation type="plasmid" evidence="1 2">
    <name>pP742401</name>
</geneLocation>
<accession>B7KLU2</accession>
<sequence length="229" mass="25223">MKTFLISSLVLGLITLPVLSQTDIVRQIRVGNNEGQTRQVKPETIYLSNGHGVTISFLATSETISQAWLDNPSFVVLNADGCLQSFGERNCNDEGDVKVLHLKRINDLNIPGLPPSPQSLLTVITQSQGGKGNVYLFKIVKSAKPSYLVFEITEVENQQEFNNPHQIVQTFRQGLLVAKQQKLLADDSLLDGKINSFLSYLSQGMSVEKASIKADISPDVVNRLQELGQ</sequence>
<dbReference type="KEGG" id="cyc:PCC7424_5697"/>
<dbReference type="OrthoDB" id="483418at2"/>
<dbReference type="HOGENOM" id="CLU_087910_0_0_3"/>
<keyword evidence="1" id="KW-0614">Plasmid</keyword>
<dbReference type="RefSeq" id="WP_012599666.1">
    <property type="nucleotide sequence ID" value="NC_011738.1"/>
</dbReference>